<dbReference type="GeneID" id="75914326"/>
<dbReference type="InterPro" id="IPR001461">
    <property type="entry name" value="Aspartic_peptidase_A1"/>
</dbReference>
<reference evidence="6" key="2">
    <citation type="journal article" date="2022" name="Proc. Natl. Acad. Sci. U.S.A.">
        <title>Diploid-dominant life cycles characterize the early evolution of Fungi.</title>
        <authorList>
            <person name="Amses K.R."/>
            <person name="Simmons D.R."/>
            <person name="Longcore J.E."/>
            <person name="Mondo S.J."/>
            <person name="Seto K."/>
            <person name="Jeronimo G.H."/>
            <person name="Bonds A.E."/>
            <person name="Quandt C.A."/>
            <person name="Davis W.J."/>
            <person name="Chang Y."/>
            <person name="Federici B.A."/>
            <person name="Kuo A."/>
            <person name="LaButti K."/>
            <person name="Pangilinan J."/>
            <person name="Andreopoulos W."/>
            <person name="Tritt A."/>
            <person name="Riley R."/>
            <person name="Hundley H."/>
            <person name="Johnson J."/>
            <person name="Lipzen A."/>
            <person name="Barry K."/>
            <person name="Lang B.F."/>
            <person name="Cuomo C.A."/>
            <person name="Buchler N.E."/>
            <person name="Grigoriev I.V."/>
            <person name="Spatafora J.W."/>
            <person name="Stajich J.E."/>
            <person name="James T.Y."/>
        </authorList>
    </citation>
    <scope>NUCLEOTIDE SEQUENCE</scope>
    <source>
        <strain evidence="6">AG</strain>
    </source>
</reference>
<dbReference type="GO" id="GO:0004190">
    <property type="term" value="F:aspartic-type endopeptidase activity"/>
    <property type="evidence" value="ECO:0007669"/>
    <property type="project" value="InterPro"/>
</dbReference>
<keyword evidence="2" id="KW-1015">Disulfide bond</keyword>
<evidence type="ECO:0000256" key="3">
    <source>
        <dbReference type="SAM" id="MobiDB-lite"/>
    </source>
</evidence>
<feature type="region of interest" description="Disordered" evidence="3">
    <location>
        <begin position="213"/>
        <end position="267"/>
    </location>
</feature>
<dbReference type="InterPro" id="IPR034164">
    <property type="entry name" value="Pepsin-like_dom"/>
</dbReference>
<dbReference type="PROSITE" id="PS51767">
    <property type="entry name" value="PEPTIDASE_A1"/>
    <property type="match status" value="1"/>
</dbReference>
<keyword evidence="7" id="KW-1185">Reference proteome</keyword>
<feature type="domain" description="Peptidase A1" evidence="5">
    <location>
        <begin position="49"/>
        <end position="452"/>
    </location>
</feature>
<dbReference type="CDD" id="cd05471">
    <property type="entry name" value="pepsin_like"/>
    <property type="match status" value="1"/>
</dbReference>
<dbReference type="AlphaFoldDB" id="A0AAD5HEI7"/>
<comment type="similarity">
    <text evidence="1">Belongs to the peptidase A1 family.</text>
</comment>
<evidence type="ECO:0000256" key="1">
    <source>
        <dbReference type="ARBA" id="ARBA00007447"/>
    </source>
</evidence>
<feature type="compositionally biased region" description="Pro residues" evidence="3">
    <location>
        <begin position="224"/>
        <end position="242"/>
    </location>
</feature>
<dbReference type="InterPro" id="IPR021109">
    <property type="entry name" value="Peptidase_aspartic_dom_sf"/>
</dbReference>
<keyword evidence="4" id="KW-0732">Signal</keyword>
<evidence type="ECO:0000313" key="7">
    <source>
        <dbReference type="Proteomes" id="UP001206595"/>
    </source>
</evidence>
<dbReference type="SUPFAM" id="SSF50630">
    <property type="entry name" value="Acid proteases"/>
    <property type="match status" value="2"/>
</dbReference>
<feature type="disulfide bond" evidence="2">
    <location>
        <begin position="379"/>
        <end position="415"/>
    </location>
</feature>
<evidence type="ECO:0000259" key="5">
    <source>
        <dbReference type="PROSITE" id="PS51767"/>
    </source>
</evidence>
<proteinExistence type="inferred from homology"/>
<name>A0AAD5HEI7_UMBRA</name>
<organism evidence="6 7">
    <name type="scientific">Umbelopsis ramanniana AG</name>
    <dbReference type="NCBI Taxonomy" id="1314678"/>
    <lineage>
        <taxon>Eukaryota</taxon>
        <taxon>Fungi</taxon>
        <taxon>Fungi incertae sedis</taxon>
        <taxon>Mucoromycota</taxon>
        <taxon>Mucoromycotina</taxon>
        <taxon>Umbelopsidomycetes</taxon>
        <taxon>Umbelopsidales</taxon>
        <taxon>Umbelopsidaceae</taxon>
        <taxon>Umbelopsis</taxon>
    </lineage>
</organism>
<dbReference type="EMBL" id="MU620918">
    <property type="protein sequence ID" value="KAI8579631.1"/>
    <property type="molecule type" value="Genomic_DNA"/>
</dbReference>
<dbReference type="Pfam" id="PF00026">
    <property type="entry name" value="Asp"/>
    <property type="match status" value="2"/>
</dbReference>
<sequence>MWRSIIYLATALHFIISPAVARNITVPLYKRTIPPFYAANGEELNDGLLAGEMFIGNPPQKMKLVFDTTSGYTWARGSQCKSENCLDRCTFYTRRSRSIEYTGLRHSVSYGDACVDTKVWKDTVEFAGVQIPHSYFGVANRMNGFDHGFDGYFGLGPAVKFGNGKYHTTASSSLQKRDGAPSTFLSAAFQLGLISSPQFSIYITTGGGTSGNSVVQPTTAAPLPAAPAPAPAPAQPAQPAAPAPVQQAAPQNNNVIPNPPSPQQQYPAATGFIKRGQHLYEQAPVGQLIFGGIDQTKIDGDIHYLPLSSPRKNEVKGWNICLQKAEFGDKLRLHQYKYAIASISSSSPYITLPPSQADCFHEKFGAVYQQSTGTYTVKCSKLKSLPPLILEFDSITVELPADVWTGVTDSGQNCCHTKIRRGSSEHDWVLGTTFTHAFYSVFDSEKDAIGFGLLKGSENGVKIQVKN</sequence>
<dbReference type="PANTHER" id="PTHR47966">
    <property type="entry name" value="BETA-SITE APP-CLEAVING ENZYME, ISOFORM A-RELATED"/>
    <property type="match status" value="1"/>
</dbReference>
<gene>
    <name evidence="6" type="ORF">K450DRAFT_240749</name>
</gene>
<feature type="compositionally biased region" description="Low complexity" evidence="3">
    <location>
        <begin position="243"/>
        <end position="256"/>
    </location>
</feature>
<feature type="chain" id="PRO_5042080416" description="Peptidase A1 domain-containing protein" evidence="4">
    <location>
        <begin position="22"/>
        <end position="467"/>
    </location>
</feature>
<dbReference type="Gene3D" id="2.40.70.10">
    <property type="entry name" value="Acid Proteases"/>
    <property type="match status" value="2"/>
</dbReference>
<evidence type="ECO:0000256" key="4">
    <source>
        <dbReference type="SAM" id="SignalP"/>
    </source>
</evidence>
<comment type="caution">
    <text evidence="6">The sequence shown here is derived from an EMBL/GenBank/DDBJ whole genome shotgun (WGS) entry which is preliminary data.</text>
</comment>
<feature type="signal peptide" evidence="4">
    <location>
        <begin position="1"/>
        <end position="21"/>
    </location>
</feature>
<dbReference type="RefSeq" id="XP_051444635.1">
    <property type="nucleotide sequence ID" value="XM_051588981.1"/>
</dbReference>
<dbReference type="PANTHER" id="PTHR47966:SF51">
    <property type="entry name" value="BETA-SITE APP-CLEAVING ENZYME, ISOFORM A-RELATED"/>
    <property type="match status" value="1"/>
</dbReference>
<reference evidence="6" key="1">
    <citation type="submission" date="2021-06" db="EMBL/GenBank/DDBJ databases">
        <authorList>
            <consortium name="DOE Joint Genome Institute"/>
            <person name="Mondo S.J."/>
            <person name="Amses K.R."/>
            <person name="Simmons D.R."/>
            <person name="Longcore J.E."/>
            <person name="Seto K."/>
            <person name="Alves G.H."/>
            <person name="Bonds A.E."/>
            <person name="Quandt C.A."/>
            <person name="Davis W.J."/>
            <person name="Chang Y."/>
            <person name="Letcher P.M."/>
            <person name="Powell M.J."/>
            <person name="Kuo A."/>
            <person name="Labutti K."/>
            <person name="Pangilinan J."/>
            <person name="Andreopoulos W."/>
            <person name="Tritt A."/>
            <person name="Riley R."/>
            <person name="Hundley H."/>
            <person name="Johnson J."/>
            <person name="Lipzen A."/>
            <person name="Barry K."/>
            <person name="Berbee M.L."/>
            <person name="Buchler N.E."/>
            <person name="Grigoriev I.V."/>
            <person name="Spatafora J.W."/>
            <person name="Stajich J.E."/>
            <person name="James T.Y."/>
        </authorList>
    </citation>
    <scope>NUCLEOTIDE SEQUENCE</scope>
    <source>
        <strain evidence="6">AG</strain>
    </source>
</reference>
<dbReference type="Proteomes" id="UP001206595">
    <property type="component" value="Unassembled WGS sequence"/>
</dbReference>
<protein>
    <recommendedName>
        <fullName evidence="5">Peptidase A1 domain-containing protein</fullName>
    </recommendedName>
</protein>
<dbReference type="InterPro" id="IPR033121">
    <property type="entry name" value="PEPTIDASE_A1"/>
</dbReference>
<dbReference type="PRINTS" id="PR00792">
    <property type="entry name" value="PEPSIN"/>
</dbReference>
<evidence type="ECO:0000256" key="2">
    <source>
        <dbReference type="PIRSR" id="PIRSR601461-2"/>
    </source>
</evidence>
<evidence type="ECO:0000313" key="6">
    <source>
        <dbReference type="EMBL" id="KAI8579631.1"/>
    </source>
</evidence>
<dbReference type="GO" id="GO:0006508">
    <property type="term" value="P:proteolysis"/>
    <property type="evidence" value="ECO:0007669"/>
    <property type="project" value="InterPro"/>
</dbReference>
<accession>A0AAD5HEI7</accession>
<feature type="compositionally biased region" description="Low complexity" evidence="3">
    <location>
        <begin position="214"/>
        <end position="223"/>
    </location>
</feature>